<dbReference type="EMBL" id="JAGGJZ010000001">
    <property type="protein sequence ID" value="MBP1888481.1"/>
    <property type="molecule type" value="Genomic_DNA"/>
</dbReference>
<name>A0ABS4EWV2_9CLOT</name>
<organism evidence="5 6">
    <name type="scientific">Clostridium moniliforme</name>
    <dbReference type="NCBI Taxonomy" id="39489"/>
    <lineage>
        <taxon>Bacteria</taxon>
        <taxon>Bacillati</taxon>
        <taxon>Bacillota</taxon>
        <taxon>Clostridia</taxon>
        <taxon>Eubacteriales</taxon>
        <taxon>Clostridiaceae</taxon>
        <taxon>Clostridium</taxon>
    </lineage>
</organism>
<dbReference type="GO" id="GO:0043755">
    <property type="term" value="F:alpha-ribazole phosphatase activity"/>
    <property type="evidence" value="ECO:0007669"/>
    <property type="project" value="UniProtKB-EC"/>
</dbReference>
<dbReference type="RefSeq" id="WP_209795222.1">
    <property type="nucleotide sequence ID" value="NZ_JAGGJZ010000001.1"/>
</dbReference>
<dbReference type="EC" id="5.4.2.11" evidence="2"/>
<evidence type="ECO:0000313" key="6">
    <source>
        <dbReference type="Proteomes" id="UP000783390"/>
    </source>
</evidence>
<reference evidence="5 6" key="1">
    <citation type="submission" date="2021-03" db="EMBL/GenBank/DDBJ databases">
        <title>Genomic Encyclopedia of Type Strains, Phase IV (KMG-IV): sequencing the most valuable type-strain genomes for metagenomic binning, comparative biology and taxonomic classification.</title>
        <authorList>
            <person name="Goeker M."/>
        </authorList>
    </citation>
    <scope>NUCLEOTIDE SEQUENCE [LARGE SCALE GENOMIC DNA]</scope>
    <source>
        <strain evidence="5 6">DSM 3984</strain>
    </source>
</reference>
<dbReference type="CDD" id="cd07067">
    <property type="entry name" value="HP_PGM_like"/>
    <property type="match status" value="1"/>
</dbReference>
<dbReference type="Proteomes" id="UP000783390">
    <property type="component" value="Unassembled WGS sequence"/>
</dbReference>
<dbReference type="InterPro" id="IPR005952">
    <property type="entry name" value="Phosphogly_mut1"/>
</dbReference>
<evidence type="ECO:0000313" key="5">
    <source>
        <dbReference type="EMBL" id="MBP1888481.1"/>
    </source>
</evidence>
<evidence type="ECO:0000256" key="4">
    <source>
        <dbReference type="ARBA" id="ARBA00023235"/>
    </source>
</evidence>
<dbReference type="PANTHER" id="PTHR11931">
    <property type="entry name" value="PHOSPHOGLYCERATE MUTASE"/>
    <property type="match status" value="1"/>
</dbReference>
<comment type="caution">
    <text evidence="5">The sequence shown here is derived from an EMBL/GenBank/DDBJ whole genome shotgun (WGS) entry which is preliminary data.</text>
</comment>
<evidence type="ECO:0000256" key="3">
    <source>
        <dbReference type="ARBA" id="ARBA00023152"/>
    </source>
</evidence>
<accession>A0ABS4EWV2</accession>
<gene>
    <name evidence="5" type="ORF">J2Z53_000060</name>
</gene>
<sequence length="198" mass="23334">MYKLKLYLIRHGKTEANEKRLYCGVTDISLTKEGKEELIKLKKPYRDIDGYYTTGLKRTNETMSILFDTCNYLIEEGFREYNFGDFEMKCYEELKNSKGYINWIEDTEGNYIIKNGESKKQYRERTKLTFKSFINKLIKENKKNVILVCHGGTIGTILEEFYSNEKDLFKWQPSCGRGYVLNILVDNENIRISSISNI</sequence>
<keyword evidence="3" id="KW-0324">Glycolysis</keyword>
<dbReference type="Gene3D" id="3.40.50.1240">
    <property type="entry name" value="Phosphoglycerate mutase-like"/>
    <property type="match status" value="1"/>
</dbReference>
<dbReference type="InterPro" id="IPR029033">
    <property type="entry name" value="His_PPase_superfam"/>
</dbReference>
<dbReference type="SUPFAM" id="SSF53254">
    <property type="entry name" value="Phosphoglycerate mutase-like"/>
    <property type="match status" value="1"/>
</dbReference>
<dbReference type="SMART" id="SM00855">
    <property type="entry name" value="PGAM"/>
    <property type="match status" value="1"/>
</dbReference>
<proteinExistence type="inferred from homology"/>
<dbReference type="Pfam" id="PF00300">
    <property type="entry name" value="His_Phos_1"/>
    <property type="match status" value="1"/>
</dbReference>
<evidence type="ECO:0000256" key="1">
    <source>
        <dbReference type="ARBA" id="ARBA00006717"/>
    </source>
</evidence>
<keyword evidence="4" id="KW-0413">Isomerase</keyword>
<dbReference type="InterPro" id="IPR013078">
    <property type="entry name" value="His_Pase_superF_clade-1"/>
</dbReference>
<comment type="similarity">
    <text evidence="1">Belongs to the phosphoglycerate mutase family. BPG-dependent PGAM subfamily.</text>
</comment>
<protein>
    <recommendedName>
        <fullName evidence="2">phosphoglycerate mutase (2,3-diphosphoglycerate-dependent)</fullName>
        <ecNumber evidence="2">5.4.2.11</ecNumber>
    </recommendedName>
</protein>
<keyword evidence="5" id="KW-0378">Hydrolase</keyword>
<keyword evidence="6" id="KW-1185">Reference proteome</keyword>
<evidence type="ECO:0000256" key="2">
    <source>
        <dbReference type="ARBA" id="ARBA00012028"/>
    </source>
</evidence>